<dbReference type="HOGENOM" id="CLU_1696723_0_0_1"/>
<dbReference type="RefSeq" id="XP_003655951.1">
    <property type="nucleotide sequence ID" value="XM_003655903.1"/>
</dbReference>
<evidence type="ECO:0000256" key="1">
    <source>
        <dbReference type="SAM" id="MobiDB-lite"/>
    </source>
</evidence>
<dbReference type="EMBL" id="CP003012">
    <property type="protein sequence ID" value="AEO69615.1"/>
    <property type="molecule type" value="Genomic_DNA"/>
</dbReference>
<feature type="region of interest" description="Disordered" evidence="1">
    <location>
        <begin position="1"/>
        <end position="155"/>
    </location>
</feature>
<evidence type="ECO:0000313" key="2">
    <source>
        <dbReference type="EMBL" id="AEO69615.1"/>
    </source>
</evidence>
<feature type="compositionally biased region" description="Basic and acidic residues" evidence="1">
    <location>
        <begin position="65"/>
        <end position="77"/>
    </location>
</feature>
<sequence length="155" mass="17975">MMMIPDPYNMSQEKGKMKNGHKNFKKKNIIKKRKKQYSELGRSAPNRSKTPKQTQKGKQRKKARRIMDNKSHNDNNCHRPQQAHSPDPKINSQSPVTSSGLERGEAGPLTRQRRRYAQHASCPQNHVLQKEKIRFDSSRIEPYGRKPKETTNTDA</sequence>
<name>G2R9X4_THETT</name>
<dbReference type="Proteomes" id="UP000008181">
    <property type="component" value="Chromosome 4"/>
</dbReference>
<dbReference type="GeneID" id="11523999"/>
<feature type="compositionally biased region" description="Polar residues" evidence="1">
    <location>
        <begin position="78"/>
        <end position="100"/>
    </location>
</feature>
<keyword evidence="3" id="KW-1185">Reference proteome</keyword>
<protein>
    <submittedName>
        <fullName evidence="2">Uncharacterized protein</fullName>
    </submittedName>
</protein>
<organism evidence="2 3">
    <name type="scientific">Thermothielavioides terrestris (strain ATCC 38088 / NRRL 8126)</name>
    <name type="common">Thielavia terrestris</name>
    <dbReference type="NCBI Taxonomy" id="578455"/>
    <lineage>
        <taxon>Eukaryota</taxon>
        <taxon>Fungi</taxon>
        <taxon>Dikarya</taxon>
        <taxon>Ascomycota</taxon>
        <taxon>Pezizomycotina</taxon>
        <taxon>Sordariomycetes</taxon>
        <taxon>Sordariomycetidae</taxon>
        <taxon>Sordariales</taxon>
        <taxon>Chaetomiaceae</taxon>
        <taxon>Thermothielavioides</taxon>
        <taxon>Thermothielavioides terrestris</taxon>
    </lineage>
</organism>
<feature type="compositionally biased region" description="Polar residues" evidence="1">
    <location>
        <begin position="45"/>
        <end position="54"/>
    </location>
</feature>
<feature type="compositionally biased region" description="Basic and acidic residues" evidence="1">
    <location>
        <begin position="128"/>
        <end position="155"/>
    </location>
</feature>
<feature type="compositionally biased region" description="Basic residues" evidence="1">
    <location>
        <begin position="55"/>
        <end position="64"/>
    </location>
</feature>
<gene>
    <name evidence="2" type="ORF">THITE_127149</name>
</gene>
<dbReference type="AlphaFoldDB" id="G2R9X4"/>
<evidence type="ECO:0000313" key="3">
    <source>
        <dbReference type="Proteomes" id="UP000008181"/>
    </source>
</evidence>
<feature type="compositionally biased region" description="Basic residues" evidence="1">
    <location>
        <begin position="17"/>
        <end position="35"/>
    </location>
</feature>
<accession>G2R9X4</accession>
<reference evidence="2 3" key="1">
    <citation type="journal article" date="2011" name="Nat. Biotechnol.">
        <title>Comparative genomic analysis of the thermophilic biomass-degrading fungi Myceliophthora thermophila and Thielavia terrestris.</title>
        <authorList>
            <person name="Berka R.M."/>
            <person name="Grigoriev I.V."/>
            <person name="Otillar R."/>
            <person name="Salamov A."/>
            <person name="Grimwood J."/>
            <person name="Reid I."/>
            <person name="Ishmael N."/>
            <person name="John T."/>
            <person name="Darmond C."/>
            <person name="Moisan M.-C."/>
            <person name="Henrissat B."/>
            <person name="Coutinho P.M."/>
            <person name="Lombard V."/>
            <person name="Natvig D.O."/>
            <person name="Lindquist E."/>
            <person name="Schmutz J."/>
            <person name="Lucas S."/>
            <person name="Harris P."/>
            <person name="Powlowski J."/>
            <person name="Bellemare A."/>
            <person name="Taylor D."/>
            <person name="Butler G."/>
            <person name="de Vries R.P."/>
            <person name="Allijn I.E."/>
            <person name="van den Brink J."/>
            <person name="Ushinsky S."/>
            <person name="Storms R."/>
            <person name="Powell A.J."/>
            <person name="Paulsen I.T."/>
            <person name="Elbourne L.D.H."/>
            <person name="Baker S.E."/>
            <person name="Magnuson J."/>
            <person name="LaBoissiere S."/>
            <person name="Clutterbuck A.J."/>
            <person name="Martinez D."/>
            <person name="Wogulis M."/>
            <person name="de Leon A.L."/>
            <person name="Rey M.W."/>
            <person name="Tsang A."/>
        </authorList>
    </citation>
    <scope>NUCLEOTIDE SEQUENCE [LARGE SCALE GENOMIC DNA]</scope>
    <source>
        <strain evidence="3">ATCC 38088 / NRRL 8126</strain>
    </source>
</reference>
<dbReference type="KEGG" id="ttt:THITE_127149"/>
<proteinExistence type="predicted"/>